<evidence type="ECO:0000313" key="2">
    <source>
        <dbReference type="EMBL" id="KAH9291983.1"/>
    </source>
</evidence>
<comment type="caution">
    <text evidence="2">The sequence shown here is derived from an EMBL/GenBank/DDBJ whole genome shotgun (WGS) entry which is preliminary data.</text>
</comment>
<proteinExistence type="predicted"/>
<dbReference type="Gene3D" id="1.25.10.10">
    <property type="entry name" value="Leucine-rich Repeat Variant"/>
    <property type="match status" value="1"/>
</dbReference>
<feature type="compositionally biased region" description="Polar residues" evidence="1">
    <location>
        <begin position="303"/>
        <end position="319"/>
    </location>
</feature>
<name>A0AA38F6Y4_TAXCH</name>
<feature type="region of interest" description="Disordered" evidence="1">
    <location>
        <begin position="293"/>
        <end position="327"/>
    </location>
</feature>
<dbReference type="GO" id="GO:0010496">
    <property type="term" value="P:intercellular transport"/>
    <property type="evidence" value="ECO:0007669"/>
    <property type="project" value="TreeGrafter"/>
</dbReference>
<dbReference type="InterPro" id="IPR016024">
    <property type="entry name" value="ARM-type_fold"/>
</dbReference>
<protein>
    <submittedName>
        <fullName evidence="2">Uncharacterized protein</fullName>
    </submittedName>
</protein>
<accession>A0AA38F6Y4</accession>
<sequence length="417" mass="46566">MCTLSRDMNMKVRSEALKALGGMGPLSETVLLQALSKKILGKATKKSSSVVQGDKDLRNCGEGLDLLTLSAAGALLHGVEDEFFEVRVATILSLERLSGFSMRFADGALDLLMDMLNDDSLEVRMHTLHGLLHMAQIDRLRVQEKHMHMFLGMLEDINADIRSGARRVLSHMKLPRISIFRMSIEALMANLDKHPQDKKDIISVMYHTGKIHSTFVLCSAKEFVQQITSYSNGELGLDHPHMPALLILMLAAQISNVGICFQIPQKVVSYANYYHFKFPLSLFGSTESTKVKNTASEDRQRSSENSSCDEMLASSSKVPNQEEGTDMGHRRYHNFGIEINESRAQFMALDMEDRCPNKFLNCETSANVSDMPEKRQDEGYSSHQSEILCSAASVLKIVSGTWSLLKQKGLVRVLKTM</sequence>
<dbReference type="SUPFAM" id="SSF48371">
    <property type="entry name" value="ARM repeat"/>
    <property type="match status" value="1"/>
</dbReference>
<evidence type="ECO:0000256" key="1">
    <source>
        <dbReference type="SAM" id="MobiDB-lite"/>
    </source>
</evidence>
<dbReference type="GO" id="GO:0005768">
    <property type="term" value="C:endosome"/>
    <property type="evidence" value="ECO:0007669"/>
    <property type="project" value="TreeGrafter"/>
</dbReference>
<keyword evidence="3" id="KW-1185">Reference proteome</keyword>
<dbReference type="Proteomes" id="UP000824469">
    <property type="component" value="Unassembled WGS sequence"/>
</dbReference>
<feature type="non-terminal residue" evidence="2">
    <location>
        <position position="417"/>
    </location>
</feature>
<gene>
    <name evidence="2" type="ORF">KI387_042827</name>
</gene>
<organism evidence="2 3">
    <name type="scientific">Taxus chinensis</name>
    <name type="common">Chinese yew</name>
    <name type="synonym">Taxus wallichiana var. chinensis</name>
    <dbReference type="NCBI Taxonomy" id="29808"/>
    <lineage>
        <taxon>Eukaryota</taxon>
        <taxon>Viridiplantae</taxon>
        <taxon>Streptophyta</taxon>
        <taxon>Embryophyta</taxon>
        <taxon>Tracheophyta</taxon>
        <taxon>Spermatophyta</taxon>
        <taxon>Pinopsida</taxon>
        <taxon>Pinidae</taxon>
        <taxon>Conifers II</taxon>
        <taxon>Cupressales</taxon>
        <taxon>Taxaceae</taxon>
        <taxon>Taxus</taxon>
    </lineage>
</organism>
<dbReference type="PANTHER" id="PTHR20938:SF0">
    <property type="entry name" value="INTEGRATOR COMPLEX SUBUNIT 4"/>
    <property type="match status" value="1"/>
</dbReference>
<dbReference type="AlphaFoldDB" id="A0AA38F6Y4"/>
<dbReference type="InterPro" id="IPR011989">
    <property type="entry name" value="ARM-like"/>
</dbReference>
<dbReference type="PANTHER" id="PTHR20938">
    <property type="entry name" value="INTEGRATOR COMPLEX SUBUNIT 4"/>
    <property type="match status" value="1"/>
</dbReference>
<dbReference type="EMBL" id="JAHRHJ020003310">
    <property type="protein sequence ID" value="KAH9291983.1"/>
    <property type="molecule type" value="Genomic_DNA"/>
</dbReference>
<evidence type="ECO:0000313" key="3">
    <source>
        <dbReference type="Proteomes" id="UP000824469"/>
    </source>
</evidence>
<reference evidence="2 3" key="1">
    <citation type="journal article" date="2021" name="Nat. Plants">
        <title>The Taxus genome provides insights into paclitaxel biosynthesis.</title>
        <authorList>
            <person name="Xiong X."/>
            <person name="Gou J."/>
            <person name="Liao Q."/>
            <person name="Li Y."/>
            <person name="Zhou Q."/>
            <person name="Bi G."/>
            <person name="Li C."/>
            <person name="Du R."/>
            <person name="Wang X."/>
            <person name="Sun T."/>
            <person name="Guo L."/>
            <person name="Liang H."/>
            <person name="Lu P."/>
            <person name="Wu Y."/>
            <person name="Zhang Z."/>
            <person name="Ro D.K."/>
            <person name="Shang Y."/>
            <person name="Huang S."/>
            <person name="Yan J."/>
        </authorList>
    </citation>
    <scope>NUCLEOTIDE SEQUENCE [LARGE SCALE GENOMIC DNA]</scope>
    <source>
        <strain evidence="2">Ta-2019</strain>
    </source>
</reference>